<reference evidence="1" key="1">
    <citation type="submission" date="2018-05" db="EMBL/GenBank/DDBJ databases">
        <title>Draft genome of Mucuna pruriens seed.</title>
        <authorList>
            <person name="Nnadi N.E."/>
            <person name="Vos R."/>
            <person name="Hasami M.H."/>
            <person name="Devisetty U.K."/>
            <person name="Aguiy J.C."/>
        </authorList>
    </citation>
    <scope>NUCLEOTIDE SEQUENCE [LARGE SCALE GENOMIC DNA]</scope>
    <source>
        <strain evidence="1">JCA_2017</strain>
    </source>
</reference>
<proteinExistence type="predicted"/>
<name>A0A371GE42_MUCPR</name>
<keyword evidence="2" id="KW-1185">Reference proteome</keyword>
<dbReference type="AlphaFoldDB" id="A0A371GE42"/>
<organism evidence="1 2">
    <name type="scientific">Mucuna pruriens</name>
    <name type="common">Velvet bean</name>
    <name type="synonym">Dolichos pruriens</name>
    <dbReference type="NCBI Taxonomy" id="157652"/>
    <lineage>
        <taxon>Eukaryota</taxon>
        <taxon>Viridiplantae</taxon>
        <taxon>Streptophyta</taxon>
        <taxon>Embryophyta</taxon>
        <taxon>Tracheophyta</taxon>
        <taxon>Spermatophyta</taxon>
        <taxon>Magnoliopsida</taxon>
        <taxon>eudicotyledons</taxon>
        <taxon>Gunneridae</taxon>
        <taxon>Pentapetalae</taxon>
        <taxon>rosids</taxon>
        <taxon>fabids</taxon>
        <taxon>Fabales</taxon>
        <taxon>Fabaceae</taxon>
        <taxon>Papilionoideae</taxon>
        <taxon>50 kb inversion clade</taxon>
        <taxon>NPAAA clade</taxon>
        <taxon>indigoferoid/millettioid clade</taxon>
        <taxon>Phaseoleae</taxon>
        <taxon>Mucuna</taxon>
    </lineage>
</organism>
<feature type="non-terminal residue" evidence="1">
    <location>
        <position position="1"/>
    </location>
</feature>
<dbReference type="Proteomes" id="UP000257109">
    <property type="component" value="Unassembled WGS sequence"/>
</dbReference>
<sequence>MIHDDYHNTETLVTLEKLSINFNRNVIKFFIRKNFSGIKSLGSNRFRDKITKNFMLKQLLEGKEIN</sequence>
<gene>
    <name evidence="1" type="ORF">CR513_29576</name>
</gene>
<evidence type="ECO:0000313" key="2">
    <source>
        <dbReference type="Proteomes" id="UP000257109"/>
    </source>
</evidence>
<accession>A0A371GE42</accession>
<dbReference type="EMBL" id="QJKJ01005842">
    <property type="protein sequence ID" value="RDX88776.1"/>
    <property type="molecule type" value="Genomic_DNA"/>
</dbReference>
<protein>
    <submittedName>
        <fullName evidence="1">Uncharacterized protein</fullName>
    </submittedName>
</protein>
<evidence type="ECO:0000313" key="1">
    <source>
        <dbReference type="EMBL" id="RDX88776.1"/>
    </source>
</evidence>
<comment type="caution">
    <text evidence="1">The sequence shown here is derived from an EMBL/GenBank/DDBJ whole genome shotgun (WGS) entry which is preliminary data.</text>
</comment>